<comment type="caution">
    <text evidence="1">The sequence shown here is derived from an EMBL/GenBank/DDBJ whole genome shotgun (WGS) entry which is preliminary data.</text>
</comment>
<reference evidence="1" key="2">
    <citation type="submission" date="2020-09" db="EMBL/GenBank/DDBJ databases">
        <authorList>
            <person name="Sun Q."/>
            <person name="Zhou Y."/>
        </authorList>
    </citation>
    <scope>NUCLEOTIDE SEQUENCE</scope>
    <source>
        <strain evidence="1">CGMCC 1.15178</strain>
    </source>
</reference>
<keyword evidence="2" id="KW-1185">Reference proteome</keyword>
<gene>
    <name evidence="1" type="ORF">GCM10010911_57380</name>
</gene>
<evidence type="ECO:0000313" key="1">
    <source>
        <dbReference type="EMBL" id="GGD91221.1"/>
    </source>
</evidence>
<dbReference type="Proteomes" id="UP000612456">
    <property type="component" value="Unassembled WGS sequence"/>
</dbReference>
<evidence type="ECO:0000313" key="2">
    <source>
        <dbReference type="Proteomes" id="UP000612456"/>
    </source>
</evidence>
<sequence>MRKKEERKMAWPKKKIAAGIVSLTIAFTATTGIAYADIDLAGLLQSWFNKKTEIVMESLGQSIQSETDKQKILLKEELQLRLQASATELDAYTEEQKRLHTEAIKQYAAALIANMDIDNEQDRQQMLDKLQIITDSAQEAMNALAGSYVQPQLTFIPLETPTVTDAVYGNESSGGDTKNDGRN</sequence>
<accession>A0A916ZES4</accession>
<proteinExistence type="predicted"/>
<organism evidence="1 2">
    <name type="scientific">Paenibacillus nasutitermitis</name>
    <dbReference type="NCBI Taxonomy" id="1652958"/>
    <lineage>
        <taxon>Bacteria</taxon>
        <taxon>Bacillati</taxon>
        <taxon>Bacillota</taxon>
        <taxon>Bacilli</taxon>
        <taxon>Bacillales</taxon>
        <taxon>Paenibacillaceae</taxon>
        <taxon>Paenibacillus</taxon>
    </lineage>
</organism>
<reference evidence="1" key="1">
    <citation type="journal article" date="2014" name="Int. J. Syst. Evol. Microbiol.">
        <title>Complete genome sequence of Corynebacterium casei LMG S-19264T (=DSM 44701T), isolated from a smear-ripened cheese.</title>
        <authorList>
            <consortium name="US DOE Joint Genome Institute (JGI-PGF)"/>
            <person name="Walter F."/>
            <person name="Albersmeier A."/>
            <person name="Kalinowski J."/>
            <person name="Ruckert C."/>
        </authorList>
    </citation>
    <scope>NUCLEOTIDE SEQUENCE</scope>
    <source>
        <strain evidence="1">CGMCC 1.15178</strain>
    </source>
</reference>
<dbReference type="AlphaFoldDB" id="A0A916ZES4"/>
<protein>
    <submittedName>
        <fullName evidence="1">Uncharacterized protein</fullName>
    </submittedName>
</protein>
<dbReference type="RefSeq" id="WP_188997488.1">
    <property type="nucleotide sequence ID" value="NZ_BMHP01000005.1"/>
</dbReference>
<dbReference type="EMBL" id="BMHP01000005">
    <property type="protein sequence ID" value="GGD91221.1"/>
    <property type="molecule type" value="Genomic_DNA"/>
</dbReference>
<name>A0A916ZES4_9BACL</name>